<dbReference type="EMBL" id="CP000776">
    <property type="protein sequence ID" value="ABS51054.1"/>
    <property type="molecule type" value="Genomic_DNA"/>
</dbReference>
<protein>
    <submittedName>
        <fullName evidence="1">Uncharacterized protein</fullName>
    </submittedName>
</protein>
<evidence type="ECO:0000313" key="1">
    <source>
        <dbReference type="EMBL" id="ABS51054.1"/>
    </source>
</evidence>
<gene>
    <name evidence="1" type="ordered locus">CHAB381_1460</name>
</gene>
<dbReference type="AlphaFoldDB" id="A7I3A5"/>
<organism evidence="1 2">
    <name type="scientific">Campylobacter hominis (strain ATCC BAA-381 / DSM 21671 / CCUG 45161 / LMG 19568 / NCTC 13146 / CH001A)</name>
    <dbReference type="NCBI Taxonomy" id="360107"/>
    <lineage>
        <taxon>Bacteria</taxon>
        <taxon>Pseudomonadati</taxon>
        <taxon>Campylobacterota</taxon>
        <taxon>Epsilonproteobacteria</taxon>
        <taxon>Campylobacterales</taxon>
        <taxon>Campylobacteraceae</taxon>
        <taxon>Campylobacter</taxon>
    </lineage>
</organism>
<keyword evidence="2" id="KW-1185">Reference proteome</keyword>
<name>A7I3A5_CAMHC</name>
<dbReference type="KEGG" id="cha:CHAB381_1460"/>
<evidence type="ECO:0000313" key="2">
    <source>
        <dbReference type="Proteomes" id="UP000002407"/>
    </source>
</evidence>
<proteinExistence type="predicted"/>
<accession>A7I3A5</accession>
<dbReference type="HOGENOM" id="CLU_3005491_0_0_7"/>
<sequence length="56" mass="6551">MFLKISVQILKSLSTALNFFSSDLIFKKLCGYFCIKKNFFKGLKKIMGKFYLNVNM</sequence>
<reference evidence="2" key="1">
    <citation type="submission" date="2007-07" db="EMBL/GenBank/DDBJ databases">
        <title>Complete genome sequence of Campylobacter hominis ATCC BAA-381, a commensal isolated from the human gastrointestinal tract.</title>
        <authorList>
            <person name="Fouts D.E."/>
            <person name="Mongodin E.F."/>
            <person name="Puiu D."/>
            <person name="Sebastian Y."/>
            <person name="Miller W.G."/>
            <person name="Mandrell R.E."/>
            <person name="Nelson K.E."/>
        </authorList>
    </citation>
    <scope>NUCLEOTIDE SEQUENCE [LARGE SCALE GENOMIC DNA]</scope>
    <source>
        <strain evidence="2">ATCC BAA-381 / LMG 19568 / NCTC 13146 / CH001A</strain>
    </source>
</reference>
<dbReference type="Proteomes" id="UP000002407">
    <property type="component" value="Chromosome"/>
</dbReference>